<keyword evidence="1" id="KW-1185">Reference proteome</keyword>
<organism evidence="1 2">
    <name type="scientific">Meloidogyne floridensis</name>
    <dbReference type="NCBI Taxonomy" id="298350"/>
    <lineage>
        <taxon>Eukaryota</taxon>
        <taxon>Metazoa</taxon>
        <taxon>Ecdysozoa</taxon>
        <taxon>Nematoda</taxon>
        <taxon>Chromadorea</taxon>
        <taxon>Rhabditida</taxon>
        <taxon>Tylenchina</taxon>
        <taxon>Tylenchomorpha</taxon>
        <taxon>Tylenchoidea</taxon>
        <taxon>Meloidogynidae</taxon>
        <taxon>Meloidogyninae</taxon>
        <taxon>Meloidogyne</taxon>
    </lineage>
</organism>
<evidence type="ECO:0000313" key="2">
    <source>
        <dbReference type="WBParaSite" id="scf7180000420419.g5269"/>
    </source>
</evidence>
<evidence type="ECO:0000313" key="1">
    <source>
        <dbReference type="Proteomes" id="UP000887560"/>
    </source>
</evidence>
<name>A0A915NNG6_9BILA</name>
<reference evidence="2" key="1">
    <citation type="submission" date="2022-11" db="UniProtKB">
        <authorList>
            <consortium name="WormBaseParasite"/>
        </authorList>
    </citation>
    <scope>IDENTIFICATION</scope>
</reference>
<dbReference type="WBParaSite" id="scf7180000420419.g5269">
    <property type="protein sequence ID" value="scf7180000420419.g5269"/>
    <property type="gene ID" value="scf7180000420419.g5269"/>
</dbReference>
<sequence>MRLRSTQCWMGGKPISGFDFSNLDLKVNDLYVDLFTETVMDKNNLRAGKIKRVNFLVFVEAVQDKIILIKKIIKKLNENIKKQNNPKKEEISENLKKIGSLIEECKNFINQVEGHGKMASSWDICHIWEFYETFSQLEYELASKISGNLQLEIKIDLPGKCEDLRKSSSKNNKRKKQLPKWIPFLEKAIFEAHFKHLKMSLFLNEENKVLKIAERIEGILERDGLLEKRNLSEIFELNSETTISLTFEDNVILNDDIFESLYIALFGEPYGTIKTINAECLLSINFLFDLIVEECSKNKFLIKQLNILWNIANPALKKLFKEEGMTEIVLELNEFLELMQAKNCKKHIKAK</sequence>
<dbReference type="AlphaFoldDB" id="A0A915NNG6"/>
<proteinExistence type="predicted"/>
<protein>
    <submittedName>
        <fullName evidence="2">Uncharacterized protein</fullName>
    </submittedName>
</protein>
<dbReference type="Proteomes" id="UP000887560">
    <property type="component" value="Unplaced"/>
</dbReference>
<accession>A0A915NNG6</accession>